<gene>
    <name evidence="2" type="ORF">PTD2_18550</name>
</gene>
<feature type="domain" description="Glycosyl transferase family 1" evidence="1">
    <location>
        <begin position="179"/>
        <end position="287"/>
    </location>
</feature>
<organism evidence="2 3">
    <name type="scientific">Pseudoalteromonas tunicata D2</name>
    <dbReference type="NCBI Taxonomy" id="87626"/>
    <lineage>
        <taxon>Bacteria</taxon>
        <taxon>Pseudomonadati</taxon>
        <taxon>Pseudomonadota</taxon>
        <taxon>Gammaproteobacteria</taxon>
        <taxon>Alteromonadales</taxon>
        <taxon>Pseudoalteromonadaceae</taxon>
        <taxon>Pseudoalteromonas</taxon>
    </lineage>
</organism>
<dbReference type="OrthoDB" id="9777346at2"/>
<dbReference type="SUPFAM" id="SSF53756">
    <property type="entry name" value="UDP-Glycosyltransferase/glycogen phosphorylase"/>
    <property type="match status" value="1"/>
</dbReference>
<dbReference type="STRING" id="87626.PTD2_18550"/>
<reference evidence="2 3" key="1">
    <citation type="submission" date="2006-02" db="EMBL/GenBank/DDBJ databases">
        <authorList>
            <person name="Moran M.A."/>
            <person name="Kjelleberg S."/>
            <person name="Egan S."/>
            <person name="Saunders N."/>
            <person name="Thomas T."/>
            <person name="Ferriera S."/>
            <person name="Johnson J."/>
            <person name="Kravitz S."/>
            <person name="Halpern A."/>
            <person name="Remington K."/>
            <person name="Beeson K."/>
            <person name="Tran B."/>
            <person name="Rogers Y.-H."/>
            <person name="Friedman R."/>
            <person name="Venter J.C."/>
        </authorList>
    </citation>
    <scope>NUCLEOTIDE SEQUENCE [LARGE SCALE GENOMIC DNA]</scope>
    <source>
        <strain evidence="2 3">D2</strain>
    </source>
</reference>
<dbReference type="EMBL" id="AAOH01000005">
    <property type="protein sequence ID" value="EAR27850.1"/>
    <property type="molecule type" value="Genomic_DNA"/>
</dbReference>
<comment type="caution">
    <text evidence="2">The sequence shown here is derived from an EMBL/GenBank/DDBJ whole genome shotgun (WGS) entry which is preliminary data.</text>
</comment>
<dbReference type="Pfam" id="PF00534">
    <property type="entry name" value="Glycos_transf_1"/>
    <property type="match status" value="1"/>
</dbReference>
<dbReference type="InterPro" id="IPR050194">
    <property type="entry name" value="Glycosyltransferase_grp1"/>
</dbReference>
<name>A4CBW3_9GAMM</name>
<proteinExistence type="predicted"/>
<dbReference type="GO" id="GO:0016757">
    <property type="term" value="F:glycosyltransferase activity"/>
    <property type="evidence" value="ECO:0007669"/>
    <property type="project" value="InterPro"/>
</dbReference>
<protein>
    <submittedName>
        <fullName evidence="2">Glycosyltransferase</fullName>
    </submittedName>
</protein>
<keyword evidence="2" id="KW-0808">Transferase</keyword>
<dbReference type="PANTHER" id="PTHR45947">
    <property type="entry name" value="SULFOQUINOVOSYL TRANSFERASE SQD2"/>
    <property type="match status" value="1"/>
</dbReference>
<evidence type="ECO:0000259" key="1">
    <source>
        <dbReference type="Pfam" id="PF00534"/>
    </source>
</evidence>
<dbReference type="Gene3D" id="3.40.50.2000">
    <property type="entry name" value="Glycogen Phosphorylase B"/>
    <property type="match status" value="2"/>
</dbReference>
<evidence type="ECO:0000313" key="3">
    <source>
        <dbReference type="Proteomes" id="UP000006201"/>
    </source>
</evidence>
<dbReference type="InterPro" id="IPR001296">
    <property type="entry name" value="Glyco_trans_1"/>
</dbReference>
<dbReference type="AlphaFoldDB" id="A4CBW3"/>
<dbReference type="RefSeq" id="WP_009839682.1">
    <property type="nucleotide sequence ID" value="NZ_CH959301.1"/>
</dbReference>
<dbReference type="eggNOG" id="COG0438">
    <property type="taxonomic scope" value="Bacteria"/>
</dbReference>
<keyword evidence="3" id="KW-1185">Reference proteome</keyword>
<accession>A4CBW3</accession>
<evidence type="ECO:0000313" key="2">
    <source>
        <dbReference type="EMBL" id="EAR27850.1"/>
    </source>
</evidence>
<dbReference type="HOGENOM" id="CLU_009583_0_1_6"/>
<dbReference type="Proteomes" id="UP000006201">
    <property type="component" value="Unassembled WGS sequence"/>
</dbReference>
<sequence length="349" mass="39649">MKTKVLHLSLSHGGGIISALETYIINSPLSDHYLVAANDDSCQINISNPKNLVNTYIINLNFKGILSLYEIYKQIKPTHIHLHSSIAGVVGRLIFPFFKNVIYTPHCYAFERTDISKIKRCFFYFAERLLALKPTTVAGCSPREVTLGNELAFKVFKKKISNIFLTNYSSITHKWQNPNNSIKRVIMIGRICPQKDANFFIQTFKQLQLLDSSIKFYWIGNGADNDINKLLLNGITCSGWLSREELVDEVLNSDLYFHCAAWEGNPMSVLEVSRMEMPIVGRKIPSLESIGLKQLSTTPEGCAQLIYKHFNNKDSLANSEFVKVNELCSEKNQMEALKVIYSIKDNELH</sequence>
<dbReference type="PANTHER" id="PTHR45947:SF3">
    <property type="entry name" value="SULFOQUINOVOSYL TRANSFERASE SQD2"/>
    <property type="match status" value="1"/>
</dbReference>